<comment type="similarity">
    <text evidence="1">Belongs to the 4-oxalocrotonate tautomerase family.</text>
</comment>
<organism evidence="4 5">
    <name type="scientific">Qipengyuania gaetbuli</name>
    <dbReference type="NCBI Taxonomy" id="266952"/>
    <lineage>
        <taxon>Bacteria</taxon>
        <taxon>Pseudomonadati</taxon>
        <taxon>Pseudomonadota</taxon>
        <taxon>Alphaproteobacteria</taxon>
        <taxon>Sphingomonadales</taxon>
        <taxon>Erythrobacteraceae</taxon>
        <taxon>Qipengyuania</taxon>
    </lineage>
</organism>
<dbReference type="Gene3D" id="3.30.429.10">
    <property type="entry name" value="Macrophage Migration Inhibitory Factor"/>
    <property type="match status" value="1"/>
</dbReference>
<dbReference type="SUPFAM" id="SSF55331">
    <property type="entry name" value="Tautomerase/MIF"/>
    <property type="match status" value="1"/>
</dbReference>
<proteinExistence type="inferred from homology"/>
<dbReference type="PANTHER" id="PTHR35530">
    <property type="entry name" value="TAUTOMERASE-RELATED"/>
    <property type="match status" value="1"/>
</dbReference>
<keyword evidence="2" id="KW-0413">Isomerase</keyword>
<protein>
    <submittedName>
        <fullName evidence="4">4-oxalocrotonate tautomerase</fullName>
    </submittedName>
</protein>
<dbReference type="PANTHER" id="PTHR35530:SF1">
    <property type="entry name" value="2-HYDROXYMUCONATE TAUTOMERASE"/>
    <property type="match status" value="1"/>
</dbReference>
<dbReference type="AlphaFoldDB" id="A0A844XWW4"/>
<accession>A0A844XWW4</accession>
<evidence type="ECO:0000313" key="4">
    <source>
        <dbReference type="EMBL" id="MXO50084.1"/>
    </source>
</evidence>
<dbReference type="Proteomes" id="UP000444185">
    <property type="component" value="Unassembled WGS sequence"/>
</dbReference>
<dbReference type="OrthoDB" id="8098375at2"/>
<dbReference type="Pfam" id="PF01361">
    <property type="entry name" value="Tautomerase"/>
    <property type="match status" value="1"/>
</dbReference>
<evidence type="ECO:0000256" key="1">
    <source>
        <dbReference type="ARBA" id="ARBA00006723"/>
    </source>
</evidence>
<comment type="caution">
    <text evidence="4">The sequence shown here is derived from an EMBL/GenBank/DDBJ whole genome shotgun (WGS) entry which is preliminary data.</text>
</comment>
<keyword evidence="5" id="KW-1185">Reference proteome</keyword>
<dbReference type="InterPro" id="IPR014347">
    <property type="entry name" value="Tautomerase/MIF_sf"/>
</dbReference>
<sequence length="74" mass="7991">MPLVTIDVIKNVFTDDQKKDLIGKVTEAMVEVEGEAMRPVTWVRIMEVEQGDWGIGGQLLGAADVHALAGKKAA</sequence>
<name>A0A844XWW4_9SPHN</name>
<dbReference type="EMBL" id="WTYF01000003">
    <property type="protein sequence ID" value="MXO50084.1"/>
    <property type="molecule type" value="Genomic_DNA"/>
</dbReference>
<dbReference type="InterPro" id="IPR004370">
    <property type="entry name" value="4-OT-like_dom"/>
</dbReference>
<evidence type="ECO:0000313" key="5">
    <source>
        <dbReference type="Proteomes" id="UP000444185"/>
    </source>
</evidence>
<reference evidence="4 5" key="1">
    <citation type="submission" date="2019-12" db="EMBL/GenBank/DDBJ databases">
        <title>Genomic-based taxomic classification of the family Erythrobacteraceae.</title>
        <authorList>
            <person name="Xu L."/>
        </authorList>
    </citation>
    <scope>NUCLEOTIDE SEQUENCE [LARGE SCALE GENOMIC DNA]</scope>
    <source>
        <strain evidence="4 5">DSM 16225</strain>
    </source>
</reference>
<dbReference type="GO" id="GO:0016853">
    <property type="term" value="F:isomerase activity"/>
    <property type="evidence" value="ECO:0007669"/>
    <property type="project" value="UniProtKB-KW"/>
</dbReference>
<dbReference type="RefSeq" id="WP_160606398.1">
    <property type="nucleotide sequence ID" value="NZ_JAHVHS010000003.1"/>
</dbReference>
<feature type="domain" description="4-oxalocrotonate tautomerase-like" evidence="3">
    <location>
        <begin position="2"/>
        <end position="62"/>
    </location>
</feature>
<evidence type="ECO:0000256" key="2">
    <source>
        <dbReference type="ARBA" id="ARBA00023235"/>
    </source>
</evidence>
<evidence type="ECO:0000259" key="3">
    <source>
        <dbReference type="Pfam" id="PF01361"/>
    </source>
</evidence>
<gene>
    <name evidence="4" type="ORF">GRI42_02050</name>
</gene>